<evidence type="ECO:0000256" key="1">
    <source>
        <dbReference type="ARBA" id="ARBA00022741"/>
    </source>
</evidence>
<dbReference type="Proteomes" id="UP000230423">
    <property type="component" value="Unassembled WGS sequence"/>
</dbReference>
<accession>A0A2G9TPL2</accession>
<name>A0A2G9TPL2_TELCI</name>
<protein>
    <recommendedName>
        <fullName evidence="3">Protein kinase domain-containing protein</fullName>
    </recommendedName>
</protein>
<dbReference type="PROSITE" id="PS50011">
    <property type="entry name" value="PROTEIN_KINASE_DOM"/>
    <property type="match status" value="1"/>
</dbReference>
<feature type="domain" description="Protein kinase" evidence="3">
    <location>
        <begin position="1"/>
        <end position="74"/>
    </location>
</feature>
<dbReference type="InterPro" id="IPR000719">
    <property type="entry name" value="Prot_kinase_dom"/>
</dbReference>
<reference evidence="4 5" key="1">
    <citation type="submission" date="2015-09" db="EMBL/GenBank/DDBJ databases">
        <title>Draft genome of the parasitic nematode Teladorsagia circumcincta isolate WARC Sus (inbred).</title>
        <authorList>
            <person name="Mitreva M."/>
        </authorList>
    </citation>
    <scope>NUCLEOTIDE SEQUENCE [LARGE SCALE GENOMIC DNA]</scope>
    <source>
        <strain evidence="4 5">S</strain>
    </source>
</reference>
<feature type="non-terminal residue" evidence="4">
    <location>
        <position position="74"/>
    </location>
</feature>
<evidence type="ECO:0000313" key="5">
    <source>
        <dbReference type="Proteomes" id="UP000230423"/>
    </source>
</evidence>
<dbReference type="PANTHER" id="PTHR24418">
    <property type="entry name" value="TYROSINE-PROTEIN KINASE"/>
    <property type="match status" value="1"/>
</dbReference>
<dbReference type="Pfam" id="PF07714">
    <property type="entry name" value="PK_Tyr_Ser-Thr"/>
    <property type="match status" value="1"/>
</dbReference>
<feature type="non-terminal residue" evidence="4">
    <location>
        <position position="1"/>
    </location>
</feature>
<keyword evidence="5" id="KW-1185">Reference proteome</keyword>
<dbReference type="GO" id="GO:0004672">
    <property type="term" value="F:protein kinase activity"/>
    <property type="evidence" value="ECO:0007669"/>
    <property type="project" value="InterPro"/>
</dbReference>
<keyword evidence="1" id="KW-0547">Nucleotide-binding</keyword>
<dbReference type="Gene3D" id="1.10.510.10">
    <property type="entry name" value="Transferase(Phosphotransferase) domain 1"/>
    <property type="match status" value="1"/>
</dbReference>
<evidence type="ECO:0000256" key="2">
    <source>
        <dbReference type="ARBA" id="ARBA00022840"/>
    </source>
</evidence>
<sequence>VDIRTKVGYAIDVASGLDYLHSKNCMHRQAPEVIATRTYTAKCDVYSYGILVWEIFHNAETPFEGIDEKTLEAK</sequence>
<gene>
    <name evidence="4" type="ORF">TELCIR_18647</name>
</gene>
<dbReference type="SUPFAM" id="SSF56112">
    <property type="entry name" value="Protein kinase-like (PK-like)"/>
    <property type="match status" value="1"/>
</dbReference>
<dbReference type="InterPro" id="IPR050198">
    <property type="entry name" value="Non-receptor_tyrosine_kinases"/>
</dbReference>
<dbReference type="InterPro" id="IPR011009">
    <property type="entry name" value="Kinase-like_dom_sf"/>
</dbReference>
<organism evidence="4 5">
    <name type="scientific">Teladorsagia circumcincta</name>
    <name type="common">Brown stomach worm</name>
    <name type="synonym">Ostertagia circumcincta</name>
    <dbReference type="NCBI Taxonomy" id="45464"/>
    <lineage>
        <taxon>Eukaryota</taxon>
        <taxon>Metazoa</taxon>
        <taxon>Ecdysozoa</taxon>
        <taxon>Nematoda</taxon>
        <taxon>Chromadorea</taxon>
        <taxon>Rhabditida</taxon>
        <taxon>Rhabditina</taxon>
        <taxon>Rhabditomorpha</taxon>
        <taxon>Strongyloidea</taxon>
        <taxon>Trichostrongylidae</taxon>
        <taxon>Teladorsagia</taxon>
    </lineage>
</organism>
<dbReference type="AlphaFoldDB" id="A0A2G9TPL2"/>
<dbReference type="EMBL" id="KZ356688">
    <property type="protein sequence ID" value="PIO59875.1"/>
    <property type="molecule type" value="Genomic_DNA"/>
</dbReference>
<dbReference type="OrthoDB" id="5863201at2759"/>
<evidence type="ECO:0000259" key="3">
    <source>
        <dbReference type="PROSITE" id="PS50011"/>
    </source>
</evidence>
<dbReference type="InterPro" id="IPR001245">
    <property type="entry name" value="Ser-Thr/Tyr_kinase_cat_dom"/>
</dbReference>
<proteinExistence type="predicted"/>
<dbReference type="GO" id="GO:0005524">
    <property type="term" value="F:ATP binding"/>
    <property type="evidence" value="ECO:0007669"/>
    <property type="project" value="UniProtKB-KW"/>
</dbReference>
<evidence type="ECO:0000313" key="4">
    <source>
        <dbReference type="EMBL" id="PIO59875.1"/>
    </source>
</evidence>
<keyword evidence="2" id="KW-0067">ATP-binding</keyword>